<evidence type="ECO:0000313" key="6">
    <source>
        <dbReference type="Proteomes" id="UP001242288"/>
    </source>
</evidence>
<gene>
    <name evidence="4" type="ORF">NIE36_43705</name>
    <name evidence="3" type="ORF">OSB80_43815</name>
</gene>
<dbReference type="EMBL" id="JAPKHW010000080">
    <property type="protein sequence ID" value="MCX4152218.1"/>
    <property type="molecule type" value="Genomic_DNA"/>
</dbReference>
<sequence>MKRRNNFDFLRLFAASLVVIGHGYALMGKTPPMVLDTPISTFGVIVFFSISGYLIAGSWEREPQVYNFFAKRALRLFPALFVVVLLTAFVLGPIVSDLPARAYFADPRTYHYLANLRLSIQYFLPGVFESNPLRNAVNGSLWSLPVEFCSYMMVPVIGLLLSRWRVLAFGALAAILASVSVYLVLFRADHQFTFYAMDLRSGTAMAAYFAAGAVIWHVRRTIPLNMIAALVAVAVYAGLSRLSIGAAQFPIATATAFLLAYVIITIGESQSLPLPDTGRYGDFSYGLYLYAFPVEQVLAEHLYGRTGQWSLIGLAFVFSMVLAILSWHFVEKHALALKPIARKTVPSTPQPTTN</sequence>
<name>A0AAP5BQD5_9BURK</name>
<dbReference type="PANTHER" id="PTHR23028">
    <property type="entry name" value="ACETYLTRANSFERASE"/>
    <property type="match status" value="1"/>
</dbReference>
<dbReference type="GO" id="GO:0016020">
    <property type="term" value="C:membrane"/>
    <property type="evidence" value="ECO:0007669"/>
    <property type="project" value="TreeGrafter"/>
</dbReference>
<feature type="transmembrane region" description="Helical" evidence="1">
    <location>
        <begin position="167"/>
        <end position="185"/>
    </location>
</feature>
<reference evidence="4" key="1">
    <citation type="submission" date="2022-06" db="EMBL/GenBank/DDBJ databases">
        <title>PHB producers.</title>
        <authorList>
            <person name="Besaury L."/>
        </authorList>
    </citation>
    <scope>NUCLEOTIDE SEQUENCE</scope>
    <source>
        <strain evidence="4 5">SEWS6</strain>
    </source>
</reference>
<accession>A0AAP5BQD5</accession>
<dbReference type="EMBL" id="JAMXWF010000080">
    <property type="protein sequence ID" value="MDQ6414029.1"/>
    <property type="molecule type" value="Genomic_DNA"/>
</dbReference>
<dbReference type="RefSeq" id="WP_266262168.1">
    <property type="nucleotide sequence ID" value="NZ_JAMXWF010000080.1"/>
</dbReference>
<dbReference type="AlphaFoldDB" id="A0AAP5BQD5"/>
<dbReference type="Proteomes" id="UP001209412">
    <property type="component" value="Unassembled WGS sequence"/>
</dbReference>
<dbReference type="GO" id="GO:0000271">
    <property type="term" value="P:polysaccharide biosynthetic process"/>
    <property type="evidence" value="ECO:0007669"/>
    <property type="project" value="TreeGrafter"/>
</dbReference>
<dbReference type="PANTHER" id="PTHR23028:SF53">
    <property type="entry name" value="ACYL_TRANSF_3 DOMAIN-CONTAINING PROTEIN"/>
    <property type="match status" value="1"/>
</dbReference>
<keyword evidence="4" id="KW-0808">Transferase</keyword>
<keyword evidence="5" id="KW-1185">Reference proteome</keyword>
<evidence type="ECO:0000313" key="4">
    <source>
        <dbReference type="EMBL" id="MDQ6414029.1"/>
    </source>
</evidence>
<feature type="transmembrane region" description="Helical" evidence="1">
    <location>
        <begin position="76"/>
        <end position="95"/>
    </location>
</feature>
<feature type="transmembrane region" description="Helical" evidence="1">
    <location>
        <begin position="246"/>
        <end position="266"/>
    </location>
</feature>
<dbReference type="Pfam" id="PF01757">
    <property type="entry name" value="Acyl_transf_3"/>
    <property type="match status" value="1"/>
</dbReference>
<feature type="transmembrane region" description="Helical" evidence="1">
    <location>
        <begin position="39"/>
        <end position="56"/>
    </location>
</feature>
<feature type="transmembrane region" description="Helical" evidence="1">
    <location>
        <begin position="222"/>
        <end position="239"/>
    </location>
</feature>
<dbReference type="GO" id="GO:0016747">
    <property type="term" value="F:acyltransferase activity, transferring groups other than amino-acyl groups"/>
    <property type="evidence" value="ECO:0007669"/>
    <property type="project" value="InterPro"/>
</dbReference>
<evidence type="ECO:0000313" key="3">
    <source>
        <dbReference type="EMBL" id="MCX4152218.1"/>
    </source>
</evidence>
<dbReference type="Proteomes" id="UP001242288">
    <property type="component" value="Unassembled WGS sequence"/>
</dbReference>
<evidence type="ECO:0000259" key="2">
    <source>
        <dbReference type="Pfam" id="PF01757"/>
    </source>
</evidence>
<dbReference type="InterPro" id="IPR002656">
    <property type="entry name" value="Acyl_transf_3_dom"/>
</dbReference>
<proteinExistence type="predicted"/>
<dbReference type="InterPro" id="IPR050879">
    <property type="entry name" value="Acyltransferase_3"/>
</dbReference>
<keyword evidence="1" id="KW-0812">Transmembrane</keyword>
<evidence type="ECO:0000256" key="1">
    <source>
        <dbReference type="SAM" id="Phobius"/>
    </source>
</evidence>
<feature type="transmembrane region" description="Helical" evidence="1">
    <location>
        <begin position="9"/>
        <end position="27"/>
    </location>
</feature>
<protein>
    <submittedName>
        <fullName evidence="4">Acyltransferase</fullName>
    </submittedName>
</protein>
<keyword evidence="1" id="KW-0472">Membrane</keyword>
<comment type="caution">
    <text evidence="4">The sequence shown here is derived from an EMBL/GenBank/DDBJ whole genome shotgun (WGS) entry which is preliminary data.</text>
</comment>
<keyword evidence="1" id="KW-1133">Transmembrane helix</keyword>
<evidence type="ECO:0000313" key="5">
    <source>
        <dbReference type="Proteomes" id="UP001209412"/>
    </source>
</evidence>
<organism evidence="4 6">
    <name type="scientific">Paraburkholderia madseniana</name>
    <dbReference type="NCBI Taxonomy" id="2599607"/>
    <lineage>
        <taxon>Bacteria</taxon>
        <taxon>Pseudomonadati</taxon>
        <taxon>Pseudomonadota</taxon>
        <taxon>Betaproteobacteria</taxon>
        <taxon>Burkholderiales</taxon>
        <taxon>Burkholderiaceae</taxon>
        <taxon>Paraburkholderia</taxon>
    </lineage>
</organism>
<feature type="domain" description="Acyltransferase 3" evidence="2">
    <location>
        <begin position="5"/>
        <end position="327"/>
    </location>
</feature>
<feature type="transmembrane region" description="Helical" evidence="1">
    <location>
        <begin position="309"/>
        <end position="330"/>
    </location>
</feature>
<keyword evidence="4" id="KW-0012">Acyltransferase</keyword>
<feature type="transmembrane region" description="Helical" evidence="1">
    <location>
        <begin position="197"/>
        <end position="216"/>
    </location>
</feature>